<dbReference type="PANTHER" id="PTHR43265">
    <property type="entry name" value="ESTERASE ESTD"/>
    <property type="match status" value="1"/>
</dbReference>
<dbReference type="AlphaFoldDB" id="A0A918BI23"/>
<dbReference type="InterPro" id="IPR053145">
    <property type="entry name" value="AB_hydrolase_Est10"/>
</dbReference>
<reference evidence="4" key="1">
    <citation type="journal article" date="2014" name="Int. J. Syst. Evol. Microbiol.">
        <title>Complete genome sequence of Corynebacterium casei LMG S-19264T (=DSM 44701T), isolated from a smear-ripened cheese.</title>
        <authorList>
            <consortium name="US DOE Joint Genome Institute (JGI-PGF)"/>
            <person name="Walter F."/>
            <person name="Albersmeier A."/>
            <person name="Kalinowski J."/>
            <person name="Ruckert C."/>
        </authorList>
    </citation>
    <scope>NUCLEOTIDE SEQUENCE</scope>
    <source>
        <strain evidence="4">JCM 4403</strain>
    </source>
</reference>
<protein>
    <recommendedName>
        <fullName evidence="3">Serine aminopeptidase S33 domain-containing protein</fullName>
    </recommendedName>
</protein>
<keyword evidence="2" id="KW-0812">Transmembrane</keyword>
<evidence type="ECO:0000256" key="2">
    <source>
        <dbReference type="SAM" id="Phobius"/>
    </source>
</evidence>
<feature type="domain" description="Serine aminopeptidase S33" evidence="3">
    <location>
        <begin position="67"/>
        <end position="308"/>
    </location>
</feature>
<dbReference type="Gene3D" id="3.40.50.1820">
    <property type="entry name" value="alpha/beta hydrolase"/>
    <property type="match status" value="1"/>
</dbReference>
<dbReference type="Pfam" id="PF12146">
    <property type="entry name" value="Hydrolase_4"/>
    <property type="match status" value="1"/>
</dbReference>
<gene>
    <name evidence="4" type="ORF">GCM10010280_16140</name>
</gene>
<reference evidence="4" key="2">
    <citation type="submission" date="2020-09" db="EMBL/GenBank/DDBJ databases">
        <authorList>
            <person name="Sun Q."/>
            <person name="Ohkuma M."/>
        </authorList>
    </citation>
    <scope>NUCLEOTIDE SEQUENCE</scope>
    <source>
        <strain evidence="4">JCM 4403</strain>
    </source>
</reference>
<evidence type="ECO:0000313" key="5">
    <source>
        <dbReference type="Proteomes" id="UP000656732"/>
    </source>
</evidence>
<keyword evidence="2" id="KW-1133">Transmembrane helix</keyword>
<evidence type="ECO:0000259" key="3">
    <source>
        <dbReference type="Pfam" id="PF12146"/>
    </source>
</evidence>
<accession>A0A918BI23</accession>
<dbReference type="SUPFAM" id="SSF53474">
    <property type="entry name" value="alpha/beta-Hydrolases"/>
    <property type="match status" value="1"/>
</dbReference>
<evidence type="ECO:0000313" key="4">
    <source>
        <dbReference type="EMBL" id="GGQ70423.1"/>
    </source>
</evidence>
<comment type="caution">
    <text evidence="4">The sequence shown here is derived from an EMBL/GenBank/DDBJ whole genome shotgun (WGS) entry which is preliminary data.</text>
</comment>
<dbReference type="PANTHER" id="PTHR43265:SF1">
    <property type="entry name" value="ESTERASE ESTD"/>
    <property type="match status" value="1"/>
</dbReference>
<proteinExistence type="predicted"/>
<name>A0A918BI23_9ACTN</name>
<dbReference type="InterPro" id="IPR029058">
    <property type="entry name" value="AB_hydrolase_fold"/>
</dbReference>
<dbReference type="GO" id="GO:0052689">
    <property type="term" value="F:carboxylic ester hydrolase activity"/>
    <property type="evidence" value="ECO:0007669"/>
    <property type="project" value="TreeGrafter"/>
</dbReference>
<evidence type="ECO:0000256" key="1">
    <source>
        <dbReference type="SAM" id="MobiDB-lite"/>
    </source>
</evidence>
<dbReference type="EMBL" id="BMTU01000002">
    <property type="protein sequence ID" value="GGQ70423.1"/>
    <property type="molecule type" value="Genomic_DNA"/>
</dbReference>
<feature type="region of interest" description="Disordered" evidence="1">
    <location>
        <begin position="349"/>
        <end position="368"/>
    </location>
</feature>
<dbReference type="Proteomes" id="UP000656732">
    <property type="component" value="Unassembled WGS sequence"/>
</dbReference>
<keyword evidence="2" id="KW-0472">Membrane</keyword>
<sequence>MRPKTRFRRGGLRLAVWSLVTVLAVTAGLVGVVLWQNSYDMEEQRVTIRHGGHTLNGVLAIPRDGRKHHGLVVYIHGDGPVDATHADGYKPLWEANAKAGYASLSWDKPGVAGAPGNWLHQSMDDRAEEAAAAIAWARARPDIDGGRIGLWGASQAGWVLPKIAARTPVSFVVAVSPAINWLQQGRYNLLAELRADGASAARTEAEVARSDTTRRLLRRHATFEEYVRAMGGDADGMTADRWGFISRNYTADATRDLRALRGVPVLLILADHDVNVDTADTERTYRKVLATGGALAVKRYPDATHSLVKQSVEQSDLRITLTALFAPRSLFADGFLHDQGQFLEELGSRRRQGTGSRPADVVRQTDGR</sequence>
<keyword evidence="5" id="KW-1185">Reference proteome</keyword>
<dbReference type="RefSeq" id="WP_189556828.1">
    <property type="nucleotide sequence ID" value="NZ_BMTU01000002.1"/>
</dbReference>
<feature type="transmembrane region" description="Helical" evidence="2">
    <location>
        <begin position="12"/>
        <end position="35"/>
    </location>
</feature>
<organism evidence="4 5">
    <name type="scientific">Streptomyces pilosus</name>
    <dbReference type="NCBI Taxonomy" id="28893"/>
    <lineage>
        <taxon>Bacteria</taxon>
        <taxon>Bacillati</taxon>
        <taxon>Actinomycetota</taxon>
        <taxon>Actinomycetes</taxon>
        <taxon>Kitasatosporales</taxon>
        <taxon>Streptomycetaceae</taxon>
        <taxon>Streptomyces</taxon>
    </lineage>
</organism>
<dbReference type="InterPro" id="IPR022742">
    <property type="entry name" value="Hydrolase_4"/>
</dbReference>